<comment type="caution">
    <text evidence="6">Lacks conserved residue(s) required for the propagation of feature annotation.</text>
</comment>
<dbReference type="EC" id="2.3.2.26" evidence="3"/>
<dbReference type="VEuPathDB" id="MicrosporidiaDB:NAPIS_ORF02126"/>
<dbReference type="AlphaFoldDB" id="T0MA71"/>
<evidence type="ECO:0000256" key="5">
    <source>
        <dbReference type="ARBA" id="ARBA00022786"/>
    </source>
</evidence>
<dbReference type="GO" id="GO:0016567">
    <property type="term" value="P:protein ubiquitination"/>
    <property type="evidence" value="ECO:0007669"/>
    <property type="project" value="TreeGrafter"/>
</dbReference>
<dbReference type="SUPFAM" id="SSF56204">
    <property type="entry name" value="Hect, E3 ligase catalytic domain"/>
    <property type="match status" value="1"/>
</dbReference>
<protein>
    <recommendedName>
        <fullName evidence="3">HECT-type E3 ubiquitin transferase</fullName>
        <ecNumber evidence="3">2.3.2.26</ecNumber>
    </recommendedName>
</protein>
<dbReference type="Pfam" id="PF00632">
    <property type="entry name" value="HECT"/>
    <property type="match status" value="1"/>
</dbReference>
<dbReference type="Gene3D" id="3.30.2410.10">
    <property type="entry name" value="Hect, E3 ligase catalytic domain"/>
    <property type="match status" value="1"/>
</dbReference>
<evidence type="ECO:0000313" key="8">
    <source>
        <dbReference type="EMBL" id="EQB60296.1"/>
    </source>
</evidence>
<evidence type="ECO:0000256" key="2">
    <source>
        <dbReference type="ARBA" id="ARBA00004906"/>
    </source>
</evidence>
<evidence type="ECO:0000256" key="3">
    <source>
        <dbReference type="ARBA" id="ARBA00012485"/>
    </source>
</evidence>
<feature type="domain" description="HECT" evidence="7">
    <location>
        <begin position="1"/>
        <end position="148"/>
    </location>
</feature>
<name>T0MA71_9MICR</name>
<dbReference type="InterPro" id="IPR050409">
    <property type="entry name" value="E3_ubiq-protein_ligase"/>
</dbReference>
<keyword evidence="8" id="KW-0436">Ligase</keyword>
<evidence type="ECO:0000256" key="4">
    <source>
        <dbReference type="ARBA" id="ARBA00022679"/>
    </source>
</evidence>
<proteinExistence type="predicted"/>
<dbReference type="SMART" id="SM00119">
    <property type="entry name" value="HECTc"/>
    <property type="match status" value="1"/>
</dbReference>
<dbReference type="Proteomes" id="UP000053780">
    <property type="component" value="Unassembled WGS sequence"/>
</dbReference>
<keyword evidence="9" id="KW-1185">Reference proteome</keyword>
<accession>T0MA71</accession>
<dbReference type="GO" id="GO:0006511">
    <property type="term" value="P:ubiquitin-dependent protein catabolic process"/>
    <property type="evidence" value="ECO:0007669"/>
    <property type="project" value="TreeGrafter"/>
</dbReference>
<reference evidence="8 9" key="1">
    <citation type="journal article" date="2013" name="BMC Genomics">
        <title>Genome sequencing and comparative genomics of honey bee microsporidia, Nosema apis reveal novel insights into host-parasite interactions.</title>
        <authorList>
            <person name="Chen Yp."/>
            <person name="Pettis J.S."/>
            <person name="Zhao Y."/>
            <person name="Liu X."/>
            <person name="Tallon L.J."/>
            <person name="Sadzewicz L.D."/>
            <person name="Li R."/>
            <person name="Zheng H."/>
            <person name="Huang S."/>
            <person name="Zhang X."/>
            <person name="Hamilton M.C."/>
            <person name="Pernal S.F."/>
            <person name="Melathopoulos A.P."/>
            <person name="Yan X."/>
            <person name="Evans J.D."/>
        </authorList>
    </citation>
    <scope>NUCLEOTIDE SEQUENCE [LARGE SCALE GENOMIC DNA]</scope>
    <source>
        <strain evidence="8 9">BRL 01</strain>
    </source>
</reference>
<evidence type="ECO:0000256" key="6">
    <source>
        <dbReference type="PROSITE-ProRule" id="PRU00104"/>
    </source>
</evidence>
<dbReference type="HOGENOM" id="CLU_1540492_0_0_1"/>
<keyword evidence="5 6" id="KW-0833">Ubl conjugation pathway</keyword>
<comment type="catalytic activity">
    <reaction evidence="1">
        <text>S-ubiquitinyl-[E2 ubiquitin-conjugating enzyme]-L-cysteine + [acceptor protein]-L-lysine = [E2 ubiquitin-conjugating enzyme]-L-cysteine + N(6)-ubiquitinyl-[acceptor protein]-L-lysine.</text>
        <dbReference type="EC" id="2.3.2.26"/>
    </reaction>
</comment>
<sequence length="174" mass="20818">MSNIELFFPDEIDYFGVYFTVDLILNGSNIRVTNENKEEYLKLLIKFRYETIIFEQLETIKKGFYEIIEEKSLSIFSSSELKNMICGIYSIDIQDWKTYTKYYNDFSEESFEIVSFWSIVENFSYDYKLKLFEYWTGSKKVPYGGIKNCIKNEKFVGLNIKKKIMAYLDSHQHI</sequence>
<dbReference type="InterPro" id="IPR000569">
    <property type="entry name" value="HECT_dom"/>
</dbReference>
<gene>
    <name evidence="8" type="ORF">NAPIS_ORF02126</name>
</gene>
<dbReference type="OrthoDB" id="8068875at2759"/>
<keyword evidence="4" id="KW-0808">Transferase</keyword>
<dbReference type="GO" id="GO:0061630">
    <property type="term" value="F:ubiquitin protein ligase activity"/>
    <property type="evidence" value="ECO:0007669"/>
    <property type="project" value="UniProtKB-EC"/>
</dbReference>
<dbReference type="Gene3D" id="3.30.2160.10">
    <property type="entry name" value="Hect, E3 ligase catalytic domain"/>
    <property type="match status" value="1"/>
</dbReference>
<dbReference type="EMBL" id="KE647309">
    <property type="protein sequence ID" value="EQB60296.1"/>
    <property type="molecule type" value="Genomic_DNA"/>
</dbReference>
<dbReference type="GO" id="GO:0005737">
    <property type="term" value="C:cytoplasm"/>
    <property type="evidence" value="ECO:0007669"/>
    <property type="project" value="TreeGrafter"/>
</dbReference>
<dbReference type="GO" id="GO:0016874">
    <property type="term" value="F:ligase activity"/>
    <property type="evidence" value="ECO:0007669"/>
    <property type="project" value="UniProtKB-KW"/>
</dbReference>
<evidence type="ECO:0000259" key="7">
    <source>
        <dbReference type="PROSITE" id="PS50237"/>
    </source>
</evidence>
<evidence type="ECO:0000256" key="1">
    <source>
        <dbReference type="ARBA" id="ARBA00000885"/>
    </source>
</evidence>
<dbReference type="InterPro" id="IPR035983">
    <property type="entry name" value="Hect_E3_ubiquitin_ligase"/>
</dbReference>
<dbReference type="PANTHER" id="PTHR11254">
    <property type="entry name" value="HECT DOMAIN UBIQUITIN-PROTEIN LIGASE"/>
    <property type="match status" value="1"/>
</dbReference>
<dbReference type="PANTHER" id="PTHR11254:SF440">
    <property type="entry name" value="E3 UBIQUITIN-PROTEIN LIGASE NEDD-4"/>
    <property type="match status" value="1"/>
</dbReference>
<dbReference type="Gene3D" id="3.90.1750.10">
    <property type="entry name" value="Hect, E3 ligase catalytic domains"/>
    <property type="match status" value="1"/>
</dbReference>
<comment type="pathway">
    <text evidence="2">Protein modification; protein ubiquitination.</text>
</comment>
<organism evidence="8 9">
    <name type="scientific">Vairimorpha apis BRL 01</name>
    <dbReference type="NCBI Taxonomy" id="1037528"/>
    <lineage>
        <taxon>Eukaryota</taxon>
        <taxon>Fungi</taxon>
        <taxon>Fungi incertae sedis</taxon>
        <taxon>Microsporidia</taxon>
        <taxon>Nosematidae</taxon>
        <taxon>Vairimorpha</taxon>
    </lineage>
</organism>
<dbReference type="PROSITE" id="PS50237">
    <property type="entry name" value="HECT"/>
    <property type="match status" value="1"/>
</dbReference>
<evidence type="ECO:0000313" key="9">
    <source>
        <dbReference type="Proteomes" id="UP000053780"/>
    </source>
</evidence>